<feature type="region of interest" description="Disordered" evidence="2">
    <location>
        <begin position="35"/>
        <end position="73"/>
    </location>
</feature>
<comment type="similarity">
    <text evidence="1">Belongs to the flavin-dependent halogenase family. Bacterial tryptophan halogenase subfamily.</text>
</comment>
<feature type="region of interest" description="Disordered" evidence="2">
    <location>
        <begin position="225"/>
        <end position="245"/>
    </location>
</feature>
<keyword evidence="3" id="KW-0560">Oxidoreductase</keyword>
<dbReference type="Gene3D" id="3.30.9.100">
    <property type="match status" value="1"/>
</dbReference>
<dbReference type="PANTHER" id="PTHR43747">
    <property type="entry name" value="FAD-BINDING PROTEIN"/>
    <property type="match status" value="1"/>
</dbReference>
<feature type="compositionally biased region" description="Polar residues" evidence="2">
    <location>
        <begin position="225"/>
        <end position="244"/>
    </location>
</feature>
<dbReference type="Gene3D" id="3.50.50.60">
    <property type="entry name" value="FAD/NAD(P)-binding domain"/>
    <property type="match status" value="2"/>
</dbReference>
<dbReference type="Proteomes" id="UP001142374">
    <property type="component" value="Unassembled WGS sequence"/>
</dbReference>
<gene>
    <name evidence="3" type="ORF">NQU55_31790</name>
</gene>
<organism evidence="3 4">
    <name type="scientific">Streptomyces telluris</name>
    <dbReference type="NCBI Taxonomy" id="2720021"/>
    <lineage>
        <taxon>Bacteria</taxon>
        <taxon>Bacillati</taxon>
        <taxon>Actinomycetota</taxon>
        <taxon>Actinomycetes</taxon>
        <taxon>Kitasatosporales</taxon>
        <taxon>Streptomycetaceae</taxon>
        <taxon>Streptomyces</taxon>
    </lineage>
</organism>
<name>A0A9X2LNU0_9ACTN</name>
<evidence type="ECO:0000256" key="2">
    <source>
        <dbReference type="SAM" id="MobiDB-lite"/>
    </source>
</evidence>
<feature type="compositionally biased region" description="Polar residues" evidence="2">
    <location>
        <begin position="40"/>
        <end position="52"/>
    </location>
</feature>
<evidence type="ECO:0000313" key="3">
    <source>
        <dbReference type="EMBL" id="MCQ8774311.1"/>
    </source>
</evidence>
<dbReference type="InterPro" id="IPR036188">
    <property type="entry name" value="FAD/NAD-bd_sf"/>
</dbReference>
<dbReference type="Pfam" id="PF13450">
    <property type="entry name" value="NAD_binding_8"/>
    <property type="match status" value="1"/>
</dbReference>
<protein>
    <submittedName>
        <fullName evidence="3">FAD-dependent monooxygenase</fullName>
    </submittedName>
</protein>
<dbReference type="GO" id="GO:0004497">
    <property type="term" value="F:monooxygenase activity"/>
    <property type="evidence" value="ECO:0007669"/>
    <property type="project" value="UniProtKB-KW"/>
</dbReference>
<proteinExistence type="inferred from homology"/>
<evidence type="ECO:0000256" key="1">
    <source>
        <dbReference type="ARBA" id="ARBA00038396"/>
    </source>
</evidence>
<dbReference type="InterPro" id="IPR050816">
    <property type="entry name" value="Flavin-dep_Halogenase_NPB"/>
</dbReference>
<dbReference type="SUPFAM" id="SSF51905">
    <property type="entry name" value="FAD/NAD(P)-binding domain"/>
    <property type="match status" value="1"/>
</dbReference>
<dbReference type="EMBL" id="JANIID010000041">
    <property type="protein sequence ID" value="MCQ8774311.1"/>
    <property type="molecule type" value="Genomic_DNA"/>
</dbReference>
<dbReference type="AlphaFoldDB" id="A0A9X2LNU0"/>
<keyword evidence="3" id="KW-0503">Monooxygenase</keyword>
<dbReference type="RefSeq" id="WP_206330009.1">
    <property type="nucleotide sequence ID" value="NZ_JAATER010000503.1"/>
</dbReference>
<sequence>MAVVGGGPAGAVAALTLARAGRRVLVVDDRAPAAGVPSIGSASSRPTSSQPVPSRPAPAQEVHSQKVPSQPTAYKIGETLPPAARPLLHDLGLWPGFRDGAHLRCTGTYAAWGAEELHDHSHLFDPHGHGWHLDRAGFDAWLLDAAVAAGARLCRGSAVRYLDGAGADPRKLLIRREGTMTELRCSWVVDASGRRAVIGRHRAVRRKQDRLVAVSVLFAHRRADAQNTQGTQDAQSTQGIQSTRNVRDRELRTLVEAVPDGWWYTAQVPAGRLVAHLTDPDLAAAELRTPAGFLEHVARTRHVASRLSGYDLAGLPAPSWTPAHGLRLTPAAGPGWLAVGDAALAFDPLSSQGILTALHTGYRGACALDRLLRGRSGALAAYTAFLDGIANAYHRHHADSYGQERRWEDSTFWQRRQRPPDRG</sequence>
<dbReference type="PANTHER" id="PTHR43747:SF1">
    <property type="entry name" value="SLR1998 PROTEIN"/>
    <property type="match status" value="1"/>
</dbReference>
<accession>A0A9X2LNU0</accession>
<comment type="caution">
    <text evidence="3">The sequence shown here is derived from an EMBL/GenBank/DDBJ whole genome shotgun (WGS) entry which is preliminary data.</text>
</comment>
<evidence type="ECO:0000313" key="4">
    <source>
        <dbReference type="Proteomes" id="UP001142374"/>
    </source>
</evidence>
<keyword evidence="4" id="KW-1185">Reference proteome</keyword>
<reference evidence="3" key="1">
    <citation type="submission" date="2022-06" db="EMBL/GenBank/DDBJ databases">
        <title>WGS of actinobacteria.</title>
        <authorList>
            <person name="Thawai C."/>
        </authorList>
    </citation>
    <scope>NUCLEOTIDE SEQUENCE</scope>
    <source>
        <strain evidence="3">AA8</strain>
    </source>
</reference>